<dbReference type="Pfam" id="PF05724">
    <property type="entry name" value="TPMT"/>
    <property type="match status" value="1"/>
</dbReference>
<name>A0A8J8K987_9FLAO</name>
<dbReference type="InterPro" id="IPR008854">
    <property type="entry name" value="TPMT"/>
</dbReference>
<dbReference type="PROSITE" id="PS51585">
    <property type="entry name" value="SAM_MT_TPMT"/>
    <property type="match status" value="1"/>
</dbReference>
<dbReference type="PANTHER" id="PTHR32183:SF6">
    <property type="entry name" value="CYSTEINE SULFINATE DESULFINASE_CYSTEINE DESULFURASE AND RELATED ENZYMES"/>
    <property type="match status" value="1"/>
</dbReference>
<dbReference type="EMBL" id="JABSNO010000020">
    <property type="protein sequence ID" value="NRS93346.1"/>
    <property type="molecule type" value="Genomic_DNA"/>
</dbReference>
<evidence type="ECO:0000313" key="6">
    <source>
        <dbReference type="Proteomes" id="UP000610746"/>
    </source>
</evidence>
<dbReference type="Gene3D" id="3.40.50.150">
    <property type="entry name" value="Vaccinia Virus protein VP39"/>
    <property type="match status" value="1"/>
</dbReference>
<keyword evidence="4" id="KW-0949">S-adenosyl-L-methionine</keyword>
<organism evidence="5 6">
    <name type="scientific">Frigoriflavimonas asaccharolytica</name>
    <dbReference type="NCBI Taxonomy" id="2735899"/>
    <lineage>
        <taxon>Bacteria</taxon>
        <taxon>Pseudomonadati</taxon>
        <taxon>Bacteroidota</taxon>
        <taxon>Flavobacteriia</taxon>
        <taxon>Flavobacteriales</taxon>
        <taxon>Weeksellaceae</taxon>
        <taxon>Frigoriflavimonas</taxon>
    </lineage>
</organism>
<evidence type="ECO:0000256" key="1">
    <source>
        <dbReference type="ARBA" id="ARBA00022553"/>
    </source>
</evidence>
<dbReference type="RefSeq" id="WP_173779912.1">
    <property type="nucleotide sequence ID" value="NZ_JABSNO010000020.1"/>
</dbReference>
<sequence>MEELSCGTISCQTNLDKNYWENQWQNKETGWDIGYSSPAIEAYLLQYTNKEASVLIPGCGNAYEVQFLYDQGFRNITVVDIAPNAVQILKRKYKDLEGVSIICEDFFNHIGNYDLVVEQTFFCALPTLLRSKYAEKMHYLLKENGRIIGVMFNRNFEKKGPPFGGSIAEYQFIFKKYFEILTMEECYNSIEARKGSEVFINLKKIEKS</sequence>
<dbReference type="CDD" id="cd02440">
    <property type="entry name" value="AdoMet_MTases"/>
    <property type="match status" value="1"/>
</dbReference>
<protein>
    <submittedName>
        <fullName evidence="5">SAM-dependent methyltransferase</fullName>
    </submittedName>
</protein>
<evidence type="ECO:0000313" key="5">
    <source>
        <dbReference type="EMBL" id="NRS93346.1"/>
    </source>
</evidence>
<keyword evidence="3" id="KW-0808">Transferase</keyword>
<dbReference type="PANTHER" id="PTHR32183">
    <property type="match status" value="1"/>
</dbReference>
<accession>A0A8J8K987</accession>
<proteinExistence type="predicted"/>
<keyword evidence="1" id="KW-0597">Phosphoprotein</keyword>
<dbReference type="SUPFAM" id="SSF53335">
    <property type="entry name" value="S-adenosyl-L-methionine-dependent methyltransferases"/>
    <property type="match status" value="1"/>
</dbReference>
<dbReference type="Proteomes" id="UP000610746">
    <property type="component" value="Unassembled WGS sequence"/>
</dbReference>
<evidence type="ECO:0000256" key="3">
    <source>
        <dbReference type="ARBA" id="ARBA00022679"/>
    </source>
</evidence>
<evidence type="ECO:0000256" key="4">
    <source>
        <dbReference type="ARBA" id="ARBA00022691"/>
    </source>
</evidence>
<keyword evidence="2 5" id="KW-0489">Methyltransferase</keyword>
<evidence type="ECO:0000256" key="2">
    <source>
        <dbReference type="ARBA" id="ARBA00022603"/>
    </source>
</evidence>
<reference evidence="5" key="1">
    <citation type="submission" date="2020-05" db="EMBL/GenBank/DDBJ databases">
        <title>Genomic Encyclopedia of Type Strains, Phase IV (KMG-V): Genome sequencing to study the core and pangenomes of soil and plant-associated prokaryotes.</title>
        <authorList>
            <person name="Whitman W."/>
        </authorList>
    </citation>
    <scope>NUCLEOTIDE SEQUENCE</scope>
    <source>
        <strain evidence="5">16F</strain>
    </source>
</reference>
<comment type="caution">
    <text evidence="5">The sequence shown here is derived from an EMBL/GenBank/DDBJ whole genome shotgun (WGS) entry which is preliminary data.</text>
</comment>
<gene>
    <name evidence="5" type="ORF">HNQ03_002435</name>
</gene>
<dbReference type="InterPro" id="IPR029063">
    <property type="entry name" value="SAM-dependent_MTases_sf"/>
</dbReference>
<dbReference type="GO" id="GO:0008757">
    <property type="term" value="F:S-adenosylmethionine-dependent methyltransferase activity"/>
    <property type="evidence" value="ECO:0007669"/>
    <property type="project" value="InterPro"/>
</dbReference>
<dbReference type="AlphaFoldDB" id="A0A8J8K987"/>
<dbReference type="GO" id="GO:0032259">
    <property type="term" value="P:methylation"/>
    <property type="evidence" value="ECO:0007669"/>
    <property type="project" value="UniProtKB-KW"/>
</dbReference>
<keyword evidence="6" id="KW-1185">Reference proteome</keyword>